<evidence type="ECO:0000256" key="3">
    <source>
        <dbReference type="ARBA" id="ARBA00022538"/>
    </source>
</evidence>
<feature type="transmembrane region" description="Helical" evidence="9">
    <location>
        <begin position="61"/>
        <end position="82"/>
    </location>
</feature>
<feature type="transmembrane region" description="Helical" evidence="9">
    <location>
        <begin position="419"/>
        <end position="440"/>
    </location>
</feature>
<feature type="transmembrane region" description="Helical" evidence="9">
    <location>
        <begin position="477"/>
        <end position="495"/>
    </location>
</feature>
<evidence type="ECO:0000256" key="5">
    <source>
        <dbReference type="ARBA" id="ARBA00022958"/>
    </source>
</evidence>
<comment type="subcellular location">
    <subcellularLocation>
        <location evidence="1">Membrane</location>
        <topology evidence="1">Multi-pass membrane protein</topology>
    </subcellularLocation>
</comment>
<evidence type="ECO:0000256" key="9">
    <source>
        <dbReference type="SAM" id="Phobius"/>
    </source>
</evidence>
<evidence type="ECO:0000256" key="2">
    <source>
        <dbReference type="ARBA" id="ARBA00022448"/>
    </source>
</evidence>
<dbReference type="InParanoid" id="A0A0C2RZY8"/>
<feature type="transmembrane region" description="Helical" evidence="9">
    <location>
        <begin position="193"/>
        <end position="212"/>
    </location>
</feature>
<organism evidence="12 13">
    <name type="scientific">Amanita muscaria (strain Koide BX008)</name>
    <dbReference type="NCBI Taxonomy" id="946122"/>
    <lineage>
        <taxon>Eukaryota</taxon>
        <taxon>Fungi</taxon>
        <taxon>Dikarya</taxon>
        <taxon>Basidiomycota</taxon>
        <taxon>Agaricomycotina</taxon>
        <taxon>Agaricomycetes</taxon>
        <taxon>Agaricomycetidae</taxon>
        <taxon>Agaricales</taxon>
        <taxon>Pluteineae</taxon>
        <taxon>Amanitaceae</taxon>
        <taxon>Amanita</taxon>
    </lineage>
</organism>
<feature type="transmembrane region" description="Helical" evidence="9">
    <location>
        <begin position="21"/>
        <end position="49"/>
    </location>
</feature>
<feature type="transmembrane region" description="Helical" evidence="9">
    <location>
        <begin position="265"/>
        <end position="283"/>
    </location>
</feature>
<dbReference type="OrthoDB" id="504708at2759"/>
<evidence type="ECO:0000256" key="4">
    <source>
        <dbReference type="ARBA" id="ARBA00022692"/>
    </source>
</evidence>
<dbReference type="PANTHER" id="PTHR30540">
    <property type="entry name" value="OSMOTIC STRESS POTASSIUM TRANSPORTER"/>
    <property type="match status" value="1"/>
</dbReference>
<evidence type="ECO:0000256" key="6">
    <source>
        <dbReference type="ARBA" id="ARBA00022989"/>
    </source>
</evidence>
<feature type="transmembrane region" description="Helical" evidence="9">
    <location>
        <begin position="390"/>
        <end position="413"/>
    </location>
</feature>
<evidence type="ECO:0000313" key="12">
    <source>
        <dbReference type="EMBL" id="KIL55965.1"/>
    </source>
</evidence>
<feature type="domain" description="K+ potassium transporter integral membrane" evidence="10">
    <location>
        <begin position="25"/>
        <end position="516"/>
    </location>
</feature>
<name>A0A0C2RZY8_AMAMK</name>
<feature type="transmembrane region" description="Helical" evidence="9">
    <location>
        <begin position="336"/>
        <end position="369"/>
    </location>
</feature>
<dbReference type="PANTHER" id="PTHR30540:SF83">
    <property type="entry name" value="K+ POTASSIUM TRANSPORTER"/>
    <property type="match status" value="1"/>
</dbReference>
<keyword evidence="4 9" id="KW-0812">Transmembrane</keyword>
<evidence type="ECO:0000313" key="13">
    <source>
        <dbReference type="Proteomes" id="UP000054549"/>
    </source>
</evidence>
<feature type="transmembrane region" description="Helical" evidence="9">
    <location>
        <begin position="295"/>
        <end position="316"/>
    </location>
</feature>
<reference evidence="12 13" key="1">
    <citation type="submission" date="2014-04" db="EMBL/GenBank/DDBJ databases">
        <title>Evolutionary Origins and Diversification of the Mycorrhizal Mutualists.</title>
        <authorList>
            <consortium name="DOE Joint Genome Institute"/>
            <consortium name="Mycorrhizal Genomics Consortium"/>
            <person name="Kohler A."/>
            <person name="Kuo A."/>
            <person name="Nagy L.G."/>
            <person name="Floudas D."/>
            <person name="Copeland A."/>
            <person name="Barry K.W."/>
            <person name="Cichocki N."/>
            <person name="Veneault-Fourrey C."/>
            <person name="LaButti K."/>
            <person name="Lindquist E.A."/>
            <person name="Lipzen A."/>
            <person name="Lundell T."/>
            <person name="Morin E."/>
            <person name="Murat C."/>
            <person name="Riley R."/>
            <person name="Ohm R."/>
            <person name="Sun H."/>
            <person name="Tunlid A."/>
            <person name="Henrissat B."/>
            <person name="Grigoriev I.V."/>
            <person name="Hibbett D.S."/>
            <person name="Martin F."/>
        </authorList>
    </citation>
    <scope>NUCLEOTIDE SEQUENCE [LARGE SCALE GENOMIC DNA]</scope>
    <source>
        <strain evidence="12 13">Koide BX008</strain>
    </source>
</reference>
<keyword evidence="2" id="KW-0813">Transport</keyword>
<keyword evidence="5" id="KW-0630">Potassium</keyword>
<keyword evidence="6 9" id="KW-1133">Transmembrane helix</keyword>
<dbReference type="HOGENOM" id="CLU_008142_4_0_1"/>
<dbReference type="InterPro" id="IPR053952">
    <property type="entry name" value="K_trans_C"/>
</dbReference>
<keyword evidence="8 9" id="KW-0472">Membrane</keyword>
<feature type="transmembrane region" description="Helical" evidence="9">
    <location>
        <begin position="224"/>
        <end position="245"/>
    </location>
</feature>
<dbReference type="Proteomes" id="UP000054549">
    <property type="component" value="Unassembled WGS sequence"/>
</dbReference>
<evidence type="ECO:0000256" key="1">
    <source>
        <dbReference type="ARBA" id="ARBA00004141"/>
    </source>
</evidence>
<feature type="domain" description="K+ potassium transporter C-terminal" evidence="11">
    <location>
        <begin position="589"/>
        <end position="761"/>
    </location>
</feature>
<protein>
    <recommendedName>
        <fullName evidence="14">Potassium transporter</fullName>
    </recommendedName>
</protein>
<keyword evidence="3" id="KW-0633">Potassium transport</keyword>
<gene>
    <name evidence="12" type="ORF">M378DRAFT_173099</name>
</gene>
<proteinExistence type="predicted"/>
<dbReference type="InterPro" id="IPR003855">
    <property type="entry name" value="K+_transporter"/>
</dbReference>
<dbReference type="GO" id="GO:0015079">
    <property type="term" value="F:potassium ion transmembrane transporter activity"/>
    <property type="evidence" value="ECO:0007669"/>
    <property type="project" value="InterPro"/>
</dbReference>
<accession>A0A0C2RZY8</accession>
<feature type="transmembrane region" description="Helical" evidence="9">
    <location>
        <begin position="447"/>
        <end position="465"/>
    </location>
</feature>
<evidence type="ECO:0000259" key="10">
    <source>
        <dbReference type="Pfam" id="PF02705"/>
    </source>
</evidence>
<dbReference type="NCBIfam" id="TIGR00794">
    <property type="entry name" value="kup"/>
    <property type="match status" value="1"/>
</dbReference>
<keyword evidence="7" id="KW-0406">Ion transport</keyword>
<evidence type="ECO:0000259" key="11">
    <source>
        <dbReference type="Pfam" id="PF22776"/>
    </source>
</evidence>
<dbReference type="STRING" id="946122.A0A0C2RZY8"/>
<evidence type="ECO:0000256" key="7">
    <source>
        <dbReference type="ARBA" id="ARBA00023065"/>
    </source>
</evidence>
<evidence type="ECO:0000256" key="8">
    <source>
        <dbReference type="ARBA" id="ARBA00023136"/>
    </source>
</evidence>
<dbReference type="Pfam" id="PF22776">
    <property type="entry name" value="K_trans_C"/>
    <property type="match status" value="1"/>
</dbReference>
<sequence>MASVSLESNFKRTEVHVRGAALALLTFQTLGIIYSDIGTSPLYVLNGIWPGTGPAPPREDVIGAISAIIWALTLLPLIKYVFITLHFGTGEGEGGTFAIYQSLYPPADDDTEADRTLTVDSSYQDKGHSDIRTIFSVNGKQRRISKTIQWPLLVWCLFGTSLTMADGVFTPAVSVTSAVGGIAVAKSSINSDIIPISIVFLVMLFLLQQFGTSRVSFLFSPVSLIWFIALAATGIYNITYFPGIFRAFDPSRAVMLFVRTQNYDILTGVLLAITGCEAIFANLGQFNAASIRISFTFLVYPSLVLAYLGQGARLVVDGDNVISNVFYNTIPGPPNGPLFWIIFVLAILATLVASQALITATFSLFQQVINMNSFPPLRMLCTSDEFQGQVYIPAVNWTLMIVTIIIVGVFSNLTNLTNAYGFAVATVMFSTSILLAISMYYVKKWPWIVSVLFAIVFGFFDALFWGASFKKVPQGAWVPLLIGIILVLAMLLWTWGKGLEDGFDRANRKNLRHFIQQNRSKDSISTVQNIEKAAVDESEDVELNPRVVIDATTTALRRDHGLSYVTRYRASADPNAVLEAKRDLQRIQTCAIFHKFTRGIGVPHTFVSFIRQWPALPSVVIFLSVCVVPLPRVSEEDRYVVRKVRSLEGIYGVTYYRGFREEFHINAEQLADQLCAAELHSDSEINKQSLEDIRNLVINATNIVPHYHLASKRIEGNYLTPVVNFVRKWLIEGLYNRLATMFPQTANWMTPAEEIISIGINAFV</sequence>
<keyword evidence="13" id="KW-1185">Reference proteome</keyword>
<dbReference type="AlphaFoldDB" id="A0A0C2RZY8"/>
<evidence type="ECO:0008006" key="14">
    <source>
        <dbReference type="Google" id="ProtNLM"/>
    </source>
</evidence>
<dbReference type="GO" id="GO:0016020">
    <property type="term" value="C:membrane"/>
    <property type="evidence" value="ECO:0007669"/>
    <property type="project" value="UniProtKB-SubCell"/>
</dbReference>
<dbReference type="Pfam" id="PF02705">
    <property type="entry name" value="K_trans"/>
    <property type="match status" value="1"/>
</dbReference>
<dbReference type="EMBL" id="KN818457">
    <property type="protein sequence ID" value="KIL55965.1"/>
    <property type="molecule type" value="Genomic_DNA"/>
</dbReference>
<dbReference type="InterPro" id="IPR053951">
    <property type="entry name" value="K_trans_N"/>
</dbReference>